<dbReference type="AlphaFoldDB" id="A0A7R9H867"/>
<dbReference type="EMBL" id="OD004294">
    <property type="protein sequence ID" value="CAD7409685.1"/>
    <property type="molecule type" value="Genomic_DNA"/>
</dbReference>
<gene>
    <name evidence="2" type="ORF">TPSB3V08_LOCUS6967</name>
</gene>
<name>A0A7R9H867_TIMPO</name>
<dbReference type="InterPro" id="IPR008560">
    <property type="entry name" value="DUF842_euk"/>
</dbReference>
<protein>
    <recommendedName>
        <fullName evidence="3">Protein FAM136A</fullName>
    </recommendedName>
</protein>
<sequence length="145" mass="16917">MVEEQKERVETAMQKLVNDVDKIYLRKLQGDMHRCAAKCCDNNDLTVEKVHQCVERCSISLHQAQNFVQVEIDHMHNRLQRCVMQCNDEVKDKMGPNPNENEVMRYTQMFEKCTVKCVDTHIDLIPNLLARMKQVLAQGKQQAPM</sequence>
<comment type="similarity">
    <text evidence="1">Belongs to the FAM136 family.</text>
</comment>
<evidence type="ECO:0000256" key="1">
    <source>
        <dbReference type="ARBA" id="ARBA00009952"/>
    </source>
</evidence>
<evidence type="ECO:0000313" key="2">
    <source>
        <dbReference type="EMBL" id="CAD7409685.1"/>
    </source>
</evidence>
<dbReference type="PANTHER" id="PTHR21096">
    <property type="entry name" value="PROTEIN FAM136A"/>
    <property type="match status" value="1"/>
</dbReference>
<reference evidence="2" key="1">
    <citation type="submission" date="2020-11" db="EMBL/GenBank/DDBJ databases">
        <authorList>
            <person name="Tran Van P."/>
        </authorList>
    </citation>
    <scope>NUCLEOTIDE SEQUENCE</scope>
</reference>
<dbReference type="Pfam" id="PF05811">
    <property type="entry name" value="DUF842"/>
    <property type="match status" value="1"/>
</dbReference>
<proteinExistence type="inferred from homology"/>
<dbReference type="GO" id="GO:0005737">
    <property type="term" value="C:cytoplasm"/>
    <property type="evidence" value="ECO:0007669"/>
    <property type="project" value="TreeGrafter"/>
</dbReference>
<evidence type="ECO:0008006" key="3">
    <source>
        <dbReference type="Google" id="ProtNLM"/>
    </source>
</evidence>
<accession>A0A7R9H867</accession>
<dbReference type="PANTHER" id="PTHR21096:SF0">
    <property type="entry name" value="PROTEIN FAM136A"/>
    <property type="match status" value="1"/>
</dbReference>
<organism evidence="2">
    <name type="scientific">Timema poppense</name>
    <name type="common">Walking stick</name>
    <dbReference type="NCBI Taxonomy" id="170557"/>
    <lineage>
        <taxon>Eukaryota</taxon>
        <taxon>Metazoa</taxon>
        <taxon>Ecdysozoa</taxon>
        <taxon>Arthropoda</taxon>
        <taxon>Hexapoda</taxon>
        <taxon>Insecta</taxon>
        <taxon>Pterygota</taxon>
        <taxon>Neoptera</taxon>
        <taxon>Polyneoptera</taxon>
        <taxon>Phasmatodea</taxon>
        <taxon>Timematodea</taxon>
        <taxon>Timematoidea</taxon>
        <taxon>Timematidae</taxon>
        <taxon>Timema</taxon>
    </lineage>
</organism>